<sequence length="118" mass="13857">MESIKKLLKSEQFQNGKSLLFAEVKKFLRRIRPGKVEGHVKFGLEDPCLAGELLGAAGIFYPLYGKHFTIEPYFDRNLFQGRIGIKGRIYGIHFVLLAWNLFWSRDIRYLVKKIRTYF</sequence>
<dbReference type="Pfam" id="PF11167">
    <property type="entry name" value="DUF2953"/>
    <property type="match status" value="1"/>
</dbReference>
<dbReference type="InterPro" id="IPR021338">
    <property type="entry name" value="DUF2953"/>
</dbReference>
<dbReference type="Proteomes" id="UP000822142">
    <property type="component" value="Unassembled WGS sequence"/>
</dbReference>
<comment type="caution">
    <text evidence="1">The sequence shown here is derived from an EMBL/GenBank/DDBJ whole genome shotgun (WGS) entry which is preliminary data.</text>
</comment>
<dbReference type="EMBL" id="JAAITA010000008">
    <property type="protein sequence ID" value="NSJ86118.1"/>
    <property type="molecule type" value="Genomic_DNA"/>
</dbReference>
<name>A0ABX2I6N2_BLAHA</name>
<keyword evidence="2" id="KW-1185">Reference proteome</keyword>
<protein>
    <submittedName>
        <fullName evidence="1">DUF2953 domain-containing protein</fullName>
    </submittedName>
</protein>
<accession>A0ABX2I6N2</accession>
<evidence type="ECO:0000313" key="1">
    <source>
        <dbReference type="EMBL" id="NSJ86118.1"/>
    </source>
</evidence>
<organism evidence="1 2">
    <name type="scientific">Blautia hansenii</name>
    <name type="common">Ruminococcus hansenii</name>
    <dbReference type="NCBI Taxonomy" id="1322"/>
    <lineage>
        <taxon>Bacteria</taxon>
        <taxon>Bacillati</taxon>
        <taxon>Bacillota</taxon>
        <taxon>Clostridia</taxon>
        <taxon>Lachnospirales</taxon>
        <taxon>Lachnospiraceae</taxon>
        <taxon>Blautia</taxon>
    </lineage>
</organism>
<reference evidence="1 2" key="1">
    <citation type="journal article" date="2020" name="Cell Host Microbe">
        <title>Functional and Genomic Variation between Human-Derived Isolates of Lachnospiraceae Reveals Inter- and Intra-Species Diversity.</title>
        <authorList>
            <person name="Sorbara M.T."/>
            <person name="Littmann E.R."/>
            <person name="Fontana E."/>
            <person name="Moody T.U."/>
            <person name="Kohout C.E."/>
            <person name="Gjonbalaj M."/>
            <person name="Eaton V."/>
            <person name="Seok R."/>
            <person name="Leiner I.M."/>
            <person name="Pamer E.G."/>
        </authorList>
    </citation>
    <scope>NUCLEOTIDE SEQUENCE [LARGE SCALE GENOMIC DNA]</scope>
    <source>
        <strain evidence="1 2">MSK.15.26</strain>
    </source>
</reference>
<proteinExistence type="predicted"/>
<evidence type="ECO:0000313" key="2">
    <source>
        <dbReference type="Proteomes" id="UP000822142"/>
    </source>
</evidence>
<gene>
    <name evidence="1" type="ORF">G5A70_08005</name>
</gene>